<dbReference type="InterPro" id="IPR002317">
    <property type="entry name" value="Ser-tRNA-ligase_type_1"/>
</dbReference>
<evidence type="ECO:0000256" key="4">
    <source>
        <dbReference type="ARBA" id="ARBA00022490"/>
    </source>
</evidence>
<comment type="domain">
    <text evidence="12">Consists of two distinct domains, a catalytic core and a N-terminal extension that is involved in tRNA binding.</text>
</comment>
<evidence type="ECO:0000256" key="12">
    <source>
        <dbReference type="HAMAP-Rule" id="MF_00176"/>
    </source>
</evidence>
<comment type="function">
    <text evidence="12">Catalyzes the attachment of serine to tRNA(Ser). Is also able to aminoacylate tRNA(Sec) with serine, to form the misacylated tRNA L-seryl-tRNA(Sec), which will be further converted into selenocysteinyl-tRNA(Sec).</text>
</comment>
<evidence type="ECO:0000256" key="6">
    <source>
        <dbReference type="ARBA" id="ARBA00022741"/>
    </source>
</evidence>
<evidence type="ECO:0000256" key="1">
    <source>
        <dbReference type="ARBA" id="ARBA00004496"/>
    </source>
</evidence>
<dbReference type="UniPathway" id="UPA00906">
    <property type="reaction ID" value="UER00895"/>
</dbReference>
<dbReference type="EC" id="6.1.1.11" evidence="12"/>
<dbReference type="GO" id="GO:0006434">
    <property type="term" value="P:seryl-tRNA aminoacylation"/>
    <property type="evidence" value="ECO:0007669"/>
    <property type="project" value="UniProtKB-UniRule"/>
</dbReference>
<dbReference type="Pfam" id="PF00587">
    <property type="entry name" value="tRNA-synt_2b"/>
    <property type="match status" value="1"/>
</dbReference>
<comment type="similarity">
    <text evidence="3 12">Belongs to the class-II aminoacyl-tRNA synthetase family. Type-1 seryl-tRNA synthetase subfamily.</text>
</comment>
<feature type="binding site" evidence="12">
    <location>
        <begin position="232"/>
        <end position="234"/>
    </location>
    <ligand>
        <name>L-serine</name>
        <dbReference type="ChEBI" id="CHEBI:33384"/>
    </ligand>
</feature>
<dbReference type="SUPFAM" id="SSF46589">
    <property type="entry name" value="tRNA-binding arm"/>
    <property type="match status" value="1"/>
</dbReference>
<dbReference type="OrthoDB" id="9804647at2"/>
<comment type="caution">
    <text evidence="12">Lacks conserved residue(s) required for the propagation of feature annotation.</text>
</comment>
<feature type="binding site" evidence="12">
    <location>
        <position position="386"/>
    </location>
    <ligand>
        <name>L-serine</name>
        <dbReference type="ChEBI" id="CHEBI:33384"/>
    </ligand>
</feature>
<evidence type="ECO:0000256" key="8">
    <source>
        <dbReference type="ARBA" id="ARBA00022917"/>
    </source>
</evidence>
<dbReference type="PANTHER" id="PTHR43697">
    <property type="entry name" value="SERYL-TRNA SYNTHETASE"/>
    <property type="match status" value="1"/>
</dbReference>
<keyword evidence="6 12" id="KW-0547">Nucleotide-binding</keyword>
<dbReference type="InterPro" id="IPR006195">
    <property type="entry name" value="aa-tRNA-synth_II"/>
</dbReference>
<dbReference type="PATRIC" id="fig|314722.6.peg.3214"/>
<dbReference type="SUPFAM" id="SSF55681">
    <property type="entry name" value="Class II aaRS and biotin synthetases"/>
    <property type="match status" value="1"/>
</dbReference>
<dbReference type="Proteomes" id="UP000033067">
    <property type="component" value="Chromosome"/>
</dbReference>
<dbReference type="AlphaFoldDB" id="A0A0E3Z574"/>
<dbReference type="Gene3D" id="3.30.930.10">
    <property type="entry name" value="Bira Bifunctional Protein, Domain 2"/>
    <property type="match status" value="1"/>
</dbReference>
<dbReference type="PANTHER" id="PTHR43697:SF1">
    <property type="entry name" value="SERINE--TRNA LIGASE"/>
    <property type="match status" value="1"/>
</dbReference>
<dbReference type="GO" id="GO:0005524">
    <property type="term" value="F:ATP binding"/>
    <property type="evidence" value="ECO:0007669"/>
    <property type="project" value="UniProtKB-UniRule"/>
</dbReference>
<dbReference type="RefSeq" id="WP_052633462.1">
    <property type="nucleotide sequence ID" value="NZ_CP011144.1"/>
</dbReference>
<comment type="pathway">
    <text evidence="2 12">Aminoacyl-tRNA biosynthesis; selenocysteinyl-tRNA(Sec) biosynthesis; L-seryl-tRNA(Sec) from L-serine and tRNA(Sec): step 1/1.</text>
</comment>
<dbReference type="InterPro" id="IPR015866">
    <property type="entry name" value="Ser-tRNA-synth_1_N"/>
</dbReference>
<comment type="catalytic activity">
    <reaction evidence="10 12">
        <text>tRNA(Sec) + L-serine + ATP = L-seryl-tRNA(Sec) + AMP + diphosphate + H(+)</text>
        <dbReference type="Rhea" id="RHEA:42580"/>
        <dbReference type="Rhea" id="RHEA-COMP:9742"/>
        <dbReference type="Rhea" id="RHEA-COMP:10128"/>
        <dbReference type="ChEBI" id="CHEBI:15378"/>
        <dbReference type="ChEBI" id="CHEBI:30616"/>
        <dbReference type="ChEBI" id="CHEBI:33019"/>
        <dbReference type="ChEBI" id="CHEBI:33384"/>
        <dbReference type="ChEBI" id="CHEBI:78442"/>
        <dbReference type="ChEBI" id="CHEBI:78533"/>
        <dbReference type="ChEBI" id="CHEBI:456215"/>
        <dbReference type="EC" id="6.1.1.11"/>
    </reaction>
</comment>
<evidence type="ECO:0000256" key="13">
    <source>
        <dbReference type="PIRSR" id="PIRSR001529-1"/>
    </source>
</evidence>
<feature type="domain" description="Aminoacyl-transfer RNA synthetases class-II family profile" evidence="15">
    <location>
        <begin position="138"/>
        <end position="411"/>
    </location>
</feature>
<dbReference type="InterPro" id="IPR033729">
    <property type="entry name" value="SerRS_core"/>
</dbReference>
<keyword evidence="9 12" id="KW-0030">Aminoacyl-tRNA synthetase</keyword>
<sequence>MLDPALLRNQTAALAERLAARGYALDVATIEALESERKAIQVRTQELQNLRNTRSKAIGQAKAKGEDVSALMAEVAGFGDELKASEVRLEEIRGRIEAIALGIPNLPAEDVPPGDDESGNLERHRWGTPREFDFPVKDHVELGARHGWLDADTAAKLSGARFTVLRGQLARLHRALAQFMLDLHTGEHGYEETNVPLIVNADALYGTGQLPKFEEDMFATELGEHRRYLISTSEIPLTNTVRGEIVEAERLPLRMSAHSLCFRSEAGSGGRDTRGMIRQHQFEKVELVSIVKPEDSDAEHERMTRAAETVLERLGLPYRKVLLCTGDMGFAARKTYDLEVWLPSQDTYREISSCSNCGDFQARRMQARWRNPATGKPELVHTLNGSGVAVGRALIAVMENYQEADGAITVPEALRPYMGGAERIA</sequence>
<dbReference type="InterPro" id="IPR042103">
    <property type="entry name" value="SerRS_1_N_sf"/>
</dbReference>
<dbReference type="InterPro" id="IPR010978">
    <property type="entry name" value="tRNA-bd_arm"/>
</dbReference>
<dbReference type="EMBL" id="CP011144">
    <property type="protein sequence ID" value="AKC87849.1"/>
    <property type="molecule type" value="Genomic_DNA"/>
</dbReference>
<dbReference type="GO" id="GO:0005737">
    <property type="term" value="C:cytoplasm"/>
    <property type="evidence" value="ECO:0007669"/>
    <property type="project" value="UniProtKB-SubCell"/>
</dbReference>
<dbReference type="CDD" id="cd00770">
    <property type="entry name" value="SerRS_core"/>
    <property type="match status" value="1"/>
</dbReference>
<keyword evidence="5 12" id="KW-0436">Ligase</keyword>
<dbReference type="GO" id="GO:0016260">
    <property type="term" value="P:selenocysteine biosynthetic process"/>
    <property type="evidence" value="ECO:0007669"/>
    <property type="project" value="UniProtKB-UniRule"/>
</dbReference>
<comment type="subunit">
    <text evidence="12">Homodimer. The tRNA molecule binds across the dimer.</text>
</comment>
<dbReference type="Gene3D" id="1.10.287.40">
    <property type="entry name" value="Serine-tRNA synthetase, tRNA binding domain"/>
    <property type="match status" value="1"/>
</dbReference>
<evidence type="ECO:0000256" key="14">
    <source>
        <dbReference type="PIRSR" id="PIRSR001529-2"/>
    </source>
</evidence>
<feature type="binding site" evidence="12 14">
    <location>
        <begin position="350"/>
        <end position="353"/>
    </location>
    <ligand>
        <name>ATP</name>
        <dbReference type="ChEBI" id="CHEBI:30616"/>
    </ligand>
</feature>
<name>A0A0E3Z574_9GAMM</name>
<feature type="binding site" evidence="13">
    <location>
        <position position="384"/>
    </location>
    <ligand>
        <name>L-serine</name>
        <dbReference type="ChEBI" id="CHEBI:33384"/>
    </ligand>
</feature>
<evidence type="ECO:0000256" key="10">
    <source>
        <dbReference type="ARBA" id="ARBA00047929"/>
    </source>
</evidence>
<protein>
    <recommendedName>
        <fullName evidence="12">Serine--tRNA ligase</fullName>
        <ecNumber evidence="12">6.1.1.11</ecNumber>
    </recommendedName>
    <alternativeName>
        <fullName evidence="12">Seryl-tRNA synthetase</fullName>
        <shortName evidence="12">SerRS</shortName>
    </alternativeName>
    <alternativeName>
        <fullName evidence="12">Seryl-tRNA(Ser/Sec) synthetase</fullName>
    </alternativeName>
</protein>
<evidence type="ECO:0000259" key="15">
    <source>
        <dbReference type="PROSITE" id="PS50862"/>
    </source>
</evidence>
<evidence type="ECO:0000256" key="11">
    <source>
        <dbReference type="ARBA" id="ARBA00048823"/>
    </source>
</evidence>
<feature type="binding site" evidence="13">
    <location>
        <position position="232"/>
    </location>
    <ligand>
        <name>L-serine</name>
        <dbReference type="ChEBI" id="CHEBI:33384"/>
    </ligand>
</feature>
<dbReference type="PRINTS" id="PR00981">
    <property type="entry name" value="TRNASYNTHSER"/>
</dbReference>
<dbReference type="PIRSF" id="PIRSF001529">
    <property type="entry name" value="Ser-tRNA-synth_IIa"/>
    <property type="match status" value="1"/>
</dbReference>
<evidence type="ECO:0000313" key="17">
    <source>
        <dbReference type="Proteomes" id="UP000033067"/>
    </source>
</evidence>
<evidence type="ECO:0000256" key="9">
    <source>
        <dbReference type="ARBA" id="ARBA00023146"/>
    </source>
</evidence>
<dbReference type="KEGG" id="psuw:WQ53_14845"/>
<reference evidence="16 17" key="1">
    <citation type="journal article" date="2015" name="Genome Announc.">
        <title>Complete Genome Sequence of Pseudoxanthomonas suwonensis Strain J1, a Cellulose-Degrading Bacterium Isolated from Leaf- and Wood-Enriched Soil.</title>
        <authorList>
            <person name="Hou L."/>
            <person name="Jiang J."/>
            <person name="Xu Z."/>
            <person name="Zhou Y."/>
            <person name="Leung F.C."/>
        </authorList>
    </citation>
    <scope>NUCLEOTIDE SEQUENCE [LARGE SCALE GENOMIC DNA]</scope>
    <source>
        <strain evidence="16 17">J1</strain>
    </source>
</reference>
<keyword evidence="4 12" id="KW-0963">Cytoplasm</keyword>
<organism evidence="16 17">
    <name type="scientific">Pseudoxanthomonas suwonensis</name>
    <dbReference type="NCBI Taxonomy" id="314722"/>
    <lineage>
        <taxon>Bacteria</taxon>
        <taxon>Pseudomonadati</taxon>
        <taxon>Pseudomonadota</taxon>
        <taxon>Gammaproteobacteria</taxon>
        <taxon>Lysobacterales</taxon>
        <taxon>Lysobacteraceae</taxon>
        <taxon>Pseudoxanthomonas</taxon>
    </lineage>
</organism>
<dbReference type="HAMAP" id="MF_00176">
    <property type="entry name" value="Ser_tRNA_synth_type1"/>
    <property type="match status" value="1"/>
</dbReference>
<dbReference type="InterPro" id="IPR045864">
    <property type="entry name" value="aa-tRNA-synth_II/BPL/LPL"/>
</dbReference>
<feature type="binding site" evidence="13">
    <location>
        <position position="263"/>
    </location>
    <ligand>
        <name>L-serine</name>
        <dbReference type="ChEBI" id="CHEBI:33384"/>
    </ligand>
</feature>
<evidence type="ECO:0000313" key="16">
    <source>
        <dbReference type="EMBL" id="AKC87849.1"/>
    </source>
</evidence>
<proteinExistence type="inferred from homology"/>
<comment type="subcellular location">
    <subcellularLocation>
        <location evidence="1 12">Cytoplasm</location>
    </subcellularLocation>
</comment>
<keyword evidence="8 12" id="KW-0648">Protein biosynthesis</keyword>
<feature type="binding site" evidence="12 14">
    <location>
        <begin position="263"/>
        <end position="265"/>
    </location>
    <ligand>
        <name>ATP</name>
        <dbReference type="ChEBI" id="CHEBI:30616"/>
    </ligand>
</feature>
<dbReference type="InterPro" id="IPR002314">
    <property type="entry name" value="aa-tRNA-synt_IIb"/>
</dbReference>
<gene>
    <name evidence="12" type="primary">serS</name>
    <name evidence="16" type="ORF">WQ53_14845</name>
</gene>
<dbReference type="Pfam" id="PF02403">
    <property type="entry name" value="Seryl_tRNA_N"/>
    <property type="match status" value="1"/>
</dbReference>
<keyword evidence="7 12" id="KW-0067">ATP-binding</keyword>
<evidence type="ECO:0000256" key="3">
    <source>
        <dbReference type="ARBA" id="ARBA00010728"/>
    </source>
</evidence>
<dbReference type="PROSITE" id="PS50862">
    <property type="entry name" value="AA_TRNA_LIGASE_II"/>
    <property type="match status" value="1"/>
</dbReference>
<evidence type="ECO:0000256" key="7">
    <source>
        <dbReference type="ARBA" id="ARBA00022840"/>
    </source>
</evidence>
<evidence type="ECO:0000256" key="2">
    <source>
        <dbReference type="ARBA" id="ARBA00005045"/>
    </source>
</evidence>
<dbReference type="GO" id="GO:0004828">
    <property type="term" value="F:serine-tRNA ligase activity"/>
    <property type="evidence" value="ECO:0007669"/>
    <property type="project" value="UniProtKB-UniRule"/>
</dbReference>
<feature type="binding site" evidence="12 13">
    <location>
        <position position="286"/>
    </location>
    <ligand>
        <name>L-serine</name>
        <dbReference type="ChEBI" id="CHEBI:33384"/>
    </ligand>
</feature>
<keyword evidence="17" id="KW-1185">Reference proteome</keyword>
<comment type="catalytic activity">
    <reaction evidence="11 12">
        <text>tRNA(Ser) + L-serine + ATP = L-seryl-tRNA(Ser) + AMP + diphosphate + H(+)</text>
        <dbReference type="Rhea" id="RHEA:12292"/>
        <dbReference type="Rhea" id="RHEA-COMP:9669"/>
        <dbReference type="Rhea" id="RHEA-COMP:9703"/>
        <dbReference type="ChEBI" id="CHEBI:15378"/>
        <dbReference type="ChEBI" id="CHEBI:30616"/>
        <dbReference type="ChEBI" id="CHEBI:33019"/>
        <dbReference type="ChEBI" id="CHEBI:33384"/>
        <dbReference type="ChEBI" id="CHEBI:78442"/>
        <dbReference type="ChEBI" id="CHEBI:78533"/>
        <dbReference type="ChEBI" id="CHEBI:456215"/>
        <dbReference type="EC" id="6.1.1.11"/>
    </reaction>
</comment>
<dbReference type="NCBIfam" id="TIGR00414">
    <property type="entry name" value="serS"/>
    <property type="match status" value="1"/>
</dbReference>
<evidence type="ECO:0000256" key="5">
    <source>
        <dbReference type="ARBA" id="ARBA00022598"/>
    </source>
</evidence>
<accession>A0A0E3Z574</accession>